<dbReference type="PANTHER" id="PTHR11922:SF2">
    <property type="entry name" value="GMP SYNTHASE [GLUTAMINE-HYDROLYZING]"/>
    <property type="match status" value="1"/>
</dbReference>
<dbReference type="RefSeq" id="WP_028126476.1">
    <property type="nucleotide sequence ID" value="NZ_PHNE01000004.1"/>
</dbReference>
<keyword evidence="3 9" id="KW-0436">Ligase</keyword>
<dbReference type="GO" id="GO:0005829">
    <property type="term" value="C:cytosol"/>
    <property type="evidence" value="ECO:0007669"/>
    <property type="project" value="TreeGrafter"/>
</dbReference>
<evidence type="ECO:0000256" key="10">
    <source>
        <dbReference type="PROSITE-ProRule" id="PRU00886"/>
    </source>
</evidence>
<sequence length="513" mass="57699">MHKTQIIILDFGSQYTQLLARRIRELNVYVEVVDYQISAQEIKEFANLKGIIFSGGPASAYDATAYQIDHQIYSLNLPILGICYGMQLLAHDFNGVVSQADKQEFGKAMINITKPCLLTEQVPPNSIVWMSHADHIDQMPTSFEVIGTSNHSIALIKHKTKPFYGIQFHPEVTQSEFGLTMLSNFIFQVCQSTKDWFISDFITDAIKDIQQTVGQQHVVLGLSGGVDSSVSAALIQKAIGHQLTCVFVDHGLLRKNEADEVIGFYEKHFDMKIVKIDASEMFFKHLKGVVEPEAKRKVIGKLFIDVFMNYIEEHNQEINFLAQGTIYPDIIESSKKGHSSKTIKSHHNVGGLPKNLKLTLLEPIKDLFKDEVRQVGKQLGIDDKLINRHPFPGPGLGIRIIGEVTRAKCDLLREVDAIFIEELHKNDLYNHVSQAFATLLPVKTVGVMGDNRTYDSLVALRSVNTIDFMTAQATHLPWDFIDHVVSRIINEVDGVNRVVYDVTSKPPGTIEWE</sequence>
<dbReference type="InterPro" id="IPR004739">
    <property type="entry name" value="GMP_synth_GATase"/>
</dbReference>
<evidence type="ECO:0000256" key="4">
    <source>
        <dbReference type="ARBA" id="ARBA00022741"/>
    </source>
</evidence>
<dbReference type="FunFam" id="3.40.50.880:FF:000001">
    <property type="entry name" value="GMP synthase [glutamine-hydrolyzing]"/>
    <property type="match status" value="1"/>
</dbReference>
<dbReference type="EC" id="6.3.5.2" evidence="9"/>
<keyword evidence="6 9" id="KW-0658">Purine biosynthesis</keyword>
<dbReference type="PROSITE" id="PS51273">
    <property type="entry name" value="GATASE_TYPE_1"/>
    <property type="match status" value="1"/>
</dbReference>
<evidence type="ECO:0000256" key="5">
    <source>
        <dbReference type="ARBA" id="ARBA00022749"/>
    </source>
</evidence>
<dbReference type="Gene3D" id="3.40.50.880">
    <property type="match status" value="1"/>
</dbReference>
<evidence type="ECO:0000313" key="13">
    <source>
        <dbReference type="Proteomes" id="UP000237865"/>
    </source>
</evidence>
<evidence type="ECO:0000259" key="11">
    <source>
        <dbReference type="PROSITE" id="PS51553"/>
    </source>
</evidence>
<dbReference type="InterPro" id="IPR022955">
    <property type="entry name" value="GMP_synthase"/>
</dbReference>
<dbReference type="Gene3D" id="3.40.50.620">
    <property type="entry name" value="HUPs"/>
    <property type="match status" value="1"/>
</dbReference>
<comment type="pathway">
    <text evidence="2 9">Purine metabolism; GMP biosynthesis; GMP from XMP (L-Gln route): step 1/1.</text>
</comment>
<organism evidence="12 13">
    <name type="scientific">Williamsoniiplasma lucivorax</name>
    <dbReference type="NCBI Taxonomy" id="209274"/>
    <lineage>
        <taxon>Bacteria</taxon>
        <taxon>Bacillati</taxon>
        <taxon>Mycoplasmatota</taxon>
        <taxon>Mollicutes</taxon>
        <taxon>Entomoplasmatales</taxon>
        <taxon>Williamsoniiplasma</taxon>
    </lineage>
</organism>
<dbReference type="CDD" id="cd01997">
    <property type="entry name" value="GMP_synthase_C"/>
    <property type="match status" value="1"/>
</dbReference>
<dbReference type="Proteomes" id="UP000237865">
    <property type="component" value="Unassembled WGS sequence"/>
</dbReference>
<evidence type="ECO:0000256" key="6">
    <source>
        <dbReference type="ARBA" id="ARBA00022755"/>
    </source>
</evidence>
<evidence type="ECO:0000256" key="8">
    <source>
        <dbReference type="ARBA" id="ARBA00022962"/>
    </source>
</evidence>
<protein>
    <recommendedName>
        <fullName evidence="9">GMP synthase [glutamine-hydrolyzing]</fullName>
        <ecNumber evidence="9">6.3.5.2</ecNumber>
    </recommendedName>
    <alternativeName>
        <fullName evidence="9">GMP synthetase</fullName>
    </alternativeName>
    <alternativeName>
        <fullName evidence="9">Glutamine amidotransferase</fullName>
    </alternativeName>
</protein>
<dbReference type="PRINTS" id="PR00096">
    <property type="entry name" value="GATASE"/>
</dbReference>
<evidence type="ECO:0000256" key="9">
    <source>
        <dbReference type="HAMAP-Rule" id="MF_00344"/>
    </source>
</evidence>
<feature type="active site" evidence="9">
    <location>
        <position position="169"/>
    </location>
</feature>
<dbReference type="GO" id="GO:0005524">
    <property type="term" value="F:ATP binding"/>
    <property type="evidence" value="ECO:0007669"/>
    <property type="project" value="UniProtKB-UniRule"/>
</dbReference>
<feature type="domain" description="GMPS ATP-PPase" evidence="11">
    <location>
        <begin position="196"/>
        <end position="388"/>
    </location>
</feature>
<dbReference type="EMBL" id="PHNE01000004">
    <property type="protein sequence ID" value="PPE05224.1"/>
    <property type="molecule type" value="Genomic_DNA"/>
</dbReference>
<comment type="caution">
    <text evidence="12">The sequence shown here is derived from an EMBL/GenBank/DDBJ whole genome shotgun (WGS) entry which is preliminary data.</text>
</comment>
<evidence type="ECO:0000313" key="12">
    <source>
        <dbReference type="EMBL" id="PPE05224.1"/>
    </source>
</evidence>
<dbReference type="NCBIfam" id="TIGR00884">
    <property type="entry name" value="guaA_Cterm"/>
    <property type="match status" value="1"/>
</dbReference>
<dbReference type="PRINTS" id="PR00097">
    <property type="entry name" value="ANTSNTHASEII"/>
</dbReference>
<keyword evidence="7 9" id="KW-0067">ATP-binding</keyword>
<dbReference type="Gene3D" id="3.30.300.10">
    <property type="match status" value="1"/>
</dbReference>
<dbReference type="InterPro" id="IPR022310">
    <property type="entry name" value="NAD/GMP_synthase"/>
</dbReference>
<comment type="subunit">
    <text evidence="9">Homodimer.</text>
</comment>
<dbReference type="FunFam" id="3.40.50.620:FF:000001">
    <property type="entry name" value="GMP synthase [glutamine-hydrolyzing]"/>
    <property type="match status" value="1"/>
</dbReference>
<dbReference type="Pfam" id="PF00117">
    <property type="entry name" value="GATase"/>
    <property type="match status" value="1"/>
</dbReference>
<dbReference type="InterPro" id="IPR017926">
    <property type="entry name" value="GATASE"/>
</dbReference>
<comment type="catalytic activity">
    <reaction evidence="9">
        <text>XMP + L-glutamine + ATP + H2O = GMP + L-glutamate + AMP + diphosphate + 2 H(+)</text>
        <dbReference type="Rhea" id="RHEA:11680"/>
        <dbReference type="ChEBI" id="CHEBI:15377"/>
        <dbReference type="ChEBI" id="CHEBI:15378"/>
        <dbReference type="ChEBI" id="CHEBI:29985"/>
        <dbReference type="ChEBI" id="CHEBI:30616"/>
        <dbReference type="ChEBI" id="CHEBI:33019"/>
        <dbReference type="ChEBI" id="CHEBI:57464"/>
        <dbReference type="ChEBI" id="CHEBI:58115"/>
        <dbReference type="ChEBI" id="CHEBI:58359"/>
        <dbReference type="ChEBI" id="CHEBI:456215"/>
        <dbReference type="EC" id="6.3.5.2"/>
    </reaction>
</comment>
<dbReference type="CDD" id="cd01742">
    <property type="entry name" value="GATase1_GMP_Synthase"/>
    <property type="match status" value="1"/>
</dbReference>
<evidence type="ECO:0000256" key="1">
    <source>
        <dbReference type="ARBA" id="ARBA00002332"/>
    </source>
</evidence>
<gene>
    <name evidence="9 12" type="primary">guaA</name>
    <name evidence="12" type="ORF">ELUCI_v1c07600</name>
</gene>
<dbReference type="Pfam" id="PF02540">
    <property type="entry name" value="NAD_synthase"/>
    <property type="match status" value="1"/>
</dbReference>
<dbReference type="GO" id="GO:0003921">
    <property type="term" value="F:GMP synthase activity"/>
    <property type="evidence" value="ECO:0007669"/>
    <property type="project" value="InterPro"/>
</dbReference>
<dbReference type="Pfam" id="PF00958">
    <property type="entry name" value="GMP_synt_C"/>
    <property type="match status" value="1"/>
</dbReference>
<dbReference type="InterPro" id="IPR014729">
    <property type="entry name" value="Rossmann-like_a/b/a_fold"/>
</dbReference>
<name>A0A2S5RD61_9MOLU</name>
<dbReference type="STRING" id="1399797.GCA_000518285_00441"/>
<proteinExistence type="inferred from homology"/>
<comment type="function">
    <text evidence="1 9">Catalyzes the synthesis of GMP from XMP.</text>
</comment>
<evidence type="ECO:0000256" key="2">
    <source>
        <dbReference type="ARBA" id="ARBA00005153"/>
    </source>
</evidence>
<evidence type="ECO:0000256" key="7">
    <source>
        <dbReference type="ARBA" id="ARBA00022840"/>
    </source>
</evidence>
<dbReference type="HAMAP" id="MF_00344">
    <property type="entry name" value="GMP_synthase"/>
    <property type="match status" value="1"/>
</dbReference>
<dbReference type="SUPFAM" id="SSF52402">
    <property type="entry name" value="Adenine nucleotide alpha hydrolases-like"/>
    <property type="match status" value="1"/>
</dbReference>
<dbReference type="SUPFAM" id="SSF54810">
    <property type="entry name" value="GMP synthetase C-terminal dimerisation domain"/>
    <property type="match status" value="1"/>
</dbReference>
<dbReference type="UniPathway" id="UPA00189">
    <property type="reaction ID" value="UER00296"/>
</dbReference>
<dbReference type="SUPFAM" id="SSF52317">
    <property type="entry name" value="Class I glutamine amidotransferase-like"/>
    <property type="match status" value="1"/>
</dbReference>
<dbReference type="PANTHER" id="PTHR11922">
    <property type="entry name" value="GMP SYNTHASE-RELATED"/>
    <property type="match status" value="1"/>
</dbReference>
<keyword evidence="8 9" id="KW-0315">Glutamine amidotransferase</keyword>
<dbReference type="NCBIfam" id="TIGR00888">
    <property type="entry name" value="guaA_Nterm"/>
    <property type="match status" value="1"/>
</dbReference>
<dbReference type="AlphaFoldDB" id="A0A2S5RD61"/>
<dbReference type="NCBIfam" id="NF000848">
    <property type="entry name" value="PRK00074.1"/>
    <property type="match status" value="1"/>
</dbReference>
<keyword evidence="5 9" id="KW-0332">GMP biosynthesis</keyword>
<keyword evidence="13" id="KW-1185">Reference proteome</keyword>
<accession>A0A2S5RD61</accession>
<dbReference type="FunFam" id="3.30.300.10:FF:000002">
    <property type="entry name" value="GMP synthase [glutamine-hydrolyzing]"/>
    <property type="match status" value="1"/>
</dbReference>
<feature type="active site" evidence="9">
    <location>
        <position position="171"/>
    </location>
</feature>
<dbReference type="PROSITE" id="PS51553">
    <property type="entry name" value="GMPS_ATP_PPASE"/>
    <property type="match status" value="1"/>
</dbReference>
<evidence type="ECO:0000256" key="3">
    <source>
        <dbReference type="ARBA" id="ARBA00022598"/>
    </source>
</evidence>
<dbReference type="InterPro" id="IPR025777">
    <property type="entry name" value="GMPS_ATP_PPase_dom"/>
</dbReference>
<dbReference type="InterPro" id="IPR001674">
    <property type="entry name" value="GMP_synth_C"/>
</dbReference>
<reference evidence="12 13" key="1">
    <citation type="submission" date="2017-11" db="EMBL/GenBank/DDBJ databases">
        <title>Genome sequence of Entomoplasma lucivorax PIPN-2 (ATCC 49196).</title>
        <authorList>
            <person name="Lo W.-S."/>
            <person name="Gasparich G.E."/>
            <person name="Kuo C.-H."/>
        </authorList>
    </citation>
    <scope>NUCLEOTIDE SEQUENCE [LARGE SCALE GENOMIC DNA]</scope>
    <source>
        <strain evidence="12 13">PIPN-2</strain>
    </source>
</reference>
<feature type="binding site" evidence="10">
    <location>
        <begin position="223"/>
        <end position="229"/>
    </location>
    <ligand>
        <name>ATP</name>
        <dbReference type="ChEBI" id="CHEBI:30616"/>
    </ligand>
</feature>
<dbReference type="InterPro" id="IPR029062">
    <property type="entry name" value="Class_I_gatase-like"/>
</dbReference>
<keyword evidence="4 9" id="KW-0547">Nucleotide-binding</keyword>
<feature type="active site" description="Nucleophile" evidence="9">
    <location>
        <position position="83"/>
    </location>
</feature>